<name>B9SVW9_RICCO</name>
<evidence type="ECO:0000256" key="1">
    <source>
        <dbReference type="SAM" id="MobiDB-lite"/>
    </source>
</evidence>
<dbReference type="InParanoid" id="B9SVW9"/>
<protein>
    <submittedName>
        <fullName evidence="2">Uncharacterized protein</fullName>
    </submittedName>
</protein>
<evidence type="ECO:0000313" key="2">
    <source>
        <dbReference type="EMBL" id="EEF32254.1"/>
    </source>
</evidence>
<dbReference type="Proteomes" id="UP000008311">
    <property type="component" value="Unassembled WGS sequence"/>
</dbReference>
<organism evidence="2 3">
    <name type="scientific">Ricinus communis</name>
    <name type="common">Castor bean</name>
    <dbReference type="NCBI Taxonomy" id="3988"/>
    <lineage>
        <taxon>Eukaryota</taxon>
        <taxon>Viridiplantae</taxon>
        <taxon>Streptophyta</taxon>
        <taxon>Embryophyta</taxon>
        <taxon>Tracheophyta</taxon>
        <taxon>Spermatophyta</taxon>
        <taxon>Magnoliopsida</taxon>
        <taxon>eudicotyledons</taxon>
        <taxon>Gunneridae</taxon>
        <taxon>Pentapetalae</taxon>
        <taxon>rosids</taxon>
        <taxon>fabids</taxon>
        <taxon>Malpighiales</taxon>
        <taxon>Euphorbiaceae</taxon>
        <taxon>Acalyphoideae</taxon>
        <taxon>Acalypheae</taxon>
        <taxon>Ricinus</taxon>
    </lineage>
</organism>
<feature type="compositionally biased region" description="Basic residues" evidence="1">
    <location>
        <begin position="30"/>
        <end position="40"/>
    </location>
</feature>
<feature type="region of interest" description="Disordered" evidence="1">
    <location>
        <begin position="30"/>
        <end position="57"/>
    </location>
</feature>
<keyword evidence="3" id="KW-1185">Reference proteome</keyword>
<dbReference type="AlphaFoldDB" id="B9SVW9"/>
<gene>
    <name evidence="2" type="ORF">RCOM_0747400</name>
</gene>
<sequence length="96" mass="11117">MALQFHLVRQLFLLKRLARQLQLLGLRKSHPRHVKKKAKQPRSMDDPEDDDDMPKLEDRVGAKQNIALEILLLFIGFFYLGDGKDCTAMEHAYRAG</sequence>
<accession>B9SVW9</accession>
<reference evidence="3" key="1">
    <citation type="journal article" date="2010" name="Nat. Biotechnol.">
        <title>Draft genome sequence of the oilseed species Ricinus communis.</title>
        <authorList>
            <person name="Chan A.P."/>
            <person name="Crabtree J."/>
            <person name="Zhao Q."/>
            <person name="Lorenzi H."/>
            <person name="Orvis J."/>
            <person name="Puiu D."/>
            <person name="Melake-Berhan A."/>
            <person name="Jones K.M."/>
            <person name="Redman J."/>
            <person name="Chen G."/>
            <person name="Cahoon E.B."/>
            <person name="Gedil M."/>
            <person name="Stanke M."/>
            <person name="Haas B.J."/>
            <person name="Wortman J.R."/>
            <person name="Fraser-Liggett C.M."/>
            <person name="Ravel J."/>
            <person name="Rabinowicz P.D."/>
        </authorList>
    </citation>
    <scope>NUCLEOTIDE SEQUENCE [LARGE SCALE GENOMIC DNA]</scope>
    <source>
        <strain evidence="3">cv. Hale</strain>
    </source>
</reference>
<evidence type="ECO:0000313" key="3">
    <source>
        <dbReference type="Proteomes" id="UP000008311"/>
    </source>
</evidence>
<proteinExistence type="predicted"/>
<dbReference type="EMBL" id="EQ974177">
    <property type="protein sequence ID" value="EEF32254.1"/>
    <property type="molecule type" value="Genomic_DNA"/>
</dbReference>